<sequence>MAERHRYMNEFNQLYHSSAYTLKKWQIMIRRGLVWLFCRRVYGMNLLFIYHYPSTIQYRDQLYRFITKLYFGVRIMYKEINKVEILGHDVMRITLGRDSFRWKAEQHAFISAPSISSSPQESHPFSIVNVPTEQSNEAIFLIRVHSGFTRRLRNYLTSDECQGVPLYLEEPYGTPHSLDSHSAVLLLAGDTDVTFTLGHFLQILANTHQGESAVKRLHLVWHIRHAEEVEWISPLLNLTVEQRNEQANINIGVYVTKSHSSDEPLPSDGISNRLEAIVPRPQRSFGRGMGRHGLTTAAAELIVWRRGRADLNLVVKEDAQRSKDPMNVSVCGPVQLLQAAKKAVWEVSIMKAMVDGLVTIDFFEETLGA</sequence>
<dbReference type="GO" id="GO:0005886">
    <property type="term" value="C:plasma membrane"/>
    <property type="evidence" value="ECO:0007669"/>
    <property type="project" value="UniProtKB-SubCell"/>
</dbReference>
<dbReference type="SUPFAM" id="SSF52343">
    <property type="entry name" value="Ferredoxin reductase-like, C-terminal NADP-linked domain"/>
    <property type="match status" value="1"/>
</dbReference>
<dbReference type="InterPro" id="IPR013112">
    <property type="entry name" value="FAD-bd_8"/>
</dbReference>
<evidence type="ECO:0000256" key="8">
    <source>
        <dbReference type="ARBA" id="ARBA00048483"/>
    </source>
</evidence>
<keyword evidence="6" id="KW-0249">Electron transport</keyword>
<evidence type="ECO:0000256" key="5">
    <source>
        <dbReference type="ARBA" id="ARBA00022475"/>
    </source>
</evidence>
<reference evidence="10" key="3">
    <citation type="submission" date="2024-01" db="EMBL/GenBank/DDBJ databases">
        <authorList>
            <person name="Coelho M.A."/>
            <person name="David-Palma M."/>
            <person name="Shea T."/>
            <person name="Sun S."/>
            <person name="Cuomo C.A."/>
            <person name="Heitman J."/>
        </authorList>
    </citation>
    <scope>NUCLEOTIDE SEQUENCE</scope>
    <source>
        <strain evidence="10">CBS 7841</strain>
    </source>
</reference>
<dbReference type="GO" id="GO:0052851">
    <property type="term" value="F:ferric-chelate reductase (NADPH) activity"/>
    <property type="evidence" value="ECO:0007669"/>
    <property type="project" value="UniProtKB-EC"/>
</dbReference>
<dbReference type="AlphaFoldDB" id="A0AAJ8JPE5"/>
<comment type="similarity">
    <text evidence="2">Belongs to the ferric reductase (FRE) family.</text>
</comment>
<dbReference type="EC" id="1.16.1.9" evidence="3"/>
<dbReference type="Pfam" id="PF08022">
    <property type="entry name" value="FAD_binding_8"/>
    <property type="match status" value="1"/>
</dbReference>
<dbReference type="PANTHER" id="PTHR32361">
    <property type="entry name" value="FERRIC/CUPRIC REDUCTASE TRANSMEMBRANE COMPONENT"/>
    <property type="match status" value="1"/>
</dbReference>
<dbReference type="Gene3D" id="3.40.50.80">
    <property type="entry name" value="Nucleotide-binding domain of ferredoxin-NADP reductase (FNR) module"/>
    <property type="match status" value="1"/>
</dbReference>
<dbReference type="RefSeq" id="XP_066066689.1">
    <property type="nucleotide sequence ID" value="XM_066210592.1"/>
</dbReference>
<dbReference type="InterPro" id="IPR013121">
    <property type="entry name" value="Fe_red_NAD-bd_6"/>
</dbReference>
<dbReference type="KEGG" id="cdep:91085361"/>
<evidence type="ECO:0000256" key="1">
    <source>
        <dbReference type="ARBA" id="ARBA00004651"/>
    </source>
</evidence>
<comment type="subcellular location">
    <subcellularLocation>
        <location evidence="1">Cell membrane</location>
        <topology evidence="1">Multi-pass membrane protein</topology>
    </subcellularLocation>
</comment>
<reference evidence="10" key="2">
    <citation type="journal article" date="2022" name="Elife">
        <title>Obligate sexual reproduction of a homothallic fungus closely related to the Cryptococcus pathogenic species complex.</title>
        <authorList>
            <person name="Passer A.R."/>
            <person name="Clancey S.A."/>
            <person name="Shea T."/>
            <person name="David-Palma M."/>
            <person name="Averette A.F."/>
            <person name="Boekhout T."/>
            <person name="Porcel B.M."/>
            <person name="Nowrousian M."/>
            <person name="Cuomo C.A."/>
            <person name="Sun S."/>
            <person name="Heitman J."/>
            <person name="Coelho M.A."/>
        </authorList>
    </citation>
    <scope>NUCLEOTIDE SEQUENCE</scope>
    <source>
        <strain evidence="10">CBS 7841</strain>
    </source>
</reference>
<dbReference type="InterPro" id="IPR039261">
    <property type="entry name" value="FNR_nucleotide-bd"/>
</dbReference>
<dbReference type="Proteomes" id="UP000094043">
    <property type="component" value="Chromosome 1"/>
</dbReference>
<proteinExistence type="inferred from homology"/>
<dbReference type="PANTHER" id="PTHR32361:SF9">
    <property type="entry name" value="FERRIC REDUCTASE TRANSMEMBRANE COMPONENT 3-RELATED"/>
    <property type="match status" value="1"/>
</dbReference>
<evidence type="ECO:0000256" key="7">
    <source>
        <dbReference type="ARBA" id="ARBA00023002"/>
    </source>
</evidence>
<dbReference type="GO" id="GO:0015677">
    <property type="term" value="P:copper ion import"/>
    <property type="evidence" value="ECO:0007669"/>
    <property type="project" value="TreeGrafter"/>
</dbReference>
<evidence type="ECO:0000259" key="9">
    <source>
        <dbReference type="PROSITE" id="PS51384"/>
    </source>
</evidence>
<dbReference type="InterPro" id="IPR051410">
    <property type="entry name" value="Ferric/Cupric_Reductase"/>
</dbReference>
<accession>A0AAJ8JPE5</accession>
<dbReference type="Pfam" id="PF08030">
    <property type="entry name" value="NAD_binding_6"/>
    <property type="match status" value="1"/>
</dbReference>
<dbReference type="GO" id="GO:0006879">
    <property type="term" value="P:intracellular iron ion homeostasis"/>
    <property type="evidence" value="ECO:0007669"/>
    <property type="project" value="TreeGrafter"/>
</dbReference>
<dbReference type="EMBL" id="CP143784">
    <property type="protein sequence ID" value="WVN85989.1"/>
    <property type="molecule type" value="Genomic_DNA"/>
</dbReference>
<evidence type="ECO:0000256" key="3">
    <source>
        <dbReference type="ARBA" id="ARBA00012668"/>
    </source>
</evidence>
<dbReference type="GO" id="GO:0006826">
    <property type="term" value="P:iron ion transport"/>
    <property type="evidence" value="ECO:0007669"/>
    <property type="project" value="TreeGrafter"/>
</dbReference>
<keyword evidence="7" id="KW-0560">Oxidoreductase</keyword>
<keyword evidence="4" id="KW-0813">Transport</keyword>
<organism evidence="10 11">
    <name type="scientific">Cryptococcus depauperatus CBS 7841</name>
    <dbReference type="NCBI Taxonomy" id="1295531"/>
    <lineage>
        <taxon>Eukaryota</taxon>
        <taxon>Fungi</taxon>
        <taxon>Dikarya</taxon>
        <taxon>Basidiomycota</taxon>
        <taxon>Agaricomycotina</taxon>
        <taxon>Tremellomycetes</taxon>
        <taxon>Tremellales</taxon>
        <taxon>Cryptococcaceae</taxon>
        <taxon>Cryptococcus</taxon>
    </lineage>
</organism>
<evidence type="ECO:0000313" key="11">
    <source>
        <dbReference type="Proteomes" id="UP000094043"/>
    </source>
</evidence>
<evidence type="ECO:0000256" key="2">
    <source>
        <dbReference type="ARBA" id="ARBA00006278"/>
    </source>
</evidence>
<protein>
    <recommendedName>
        <fullName evidence="3">ferric-chelate reductase (NADPH)</fullName>
        <ecNumber evidence="3">1.16.1.9</ecNumber>
    </recommendedName>
</protein>
<dbReference type="CDD" id="cd06186">
    <property type="entry name" value="NOX_Duox_like_FAD_NADP"/>
    <property type="match status" value="1"/>
</dbReference>
<dbReference type="GeneID" id="91085361"/>
<dbReference type="InterPro" id="IPR017927">
    <property type="entry name" value="FAD-bd_FR_type"/>
</dbReference>
<dbReference type="SUPFAM" id="SSF63380">
    <property type="entry name" value="Riboflavin synthase domain-like"/>
    <property type="match status" value="1"/>
</dbReference>
<evidence type="ECO:0000256" key="4">
    <source>
        <dbReference type="ARBA" id="ARBA00022448"/>
    </source>
</evidence>
<dbReference type="PROSITE" id="PS51384">
    <property type="entry name" value="FAD_FR"/>
    <property type="match status" value="1"/>
</dbReference>
<keyword evidence="5" id="KW-0472">Membrane</keyword>
<comment type="catalytic activity">
    <reaction evidence="8">
        <text>2 a Fe(II)-siderophore + NADP(+) + H(+) = 2 a Fe(III)-siderophore + NADPH</text>
        <dbReference type="Rhea" id="RHEA:28795"/>
        <dbReference type="Rhea" id="RHEA-COMP:11342"/>
        <dbReference type="Rhea" id="RHEA-COMP:11344"/>
        <dbReference type="ChEBI" id="CHEBI:15378"/>
        <dbReference type="ChEBI" id="CHEBI:29033"/>
        <dbReference type="ChEBI" id="CHEBI:29034"/>
        <dbReference type="ChEBI" id="CHEBI:57783"/>
        <dbReference type="ChEBI" id="CHEBI:58349"/>
        <dbReference type="EC" id="1.16.1.9"/>
    </reaction>
</comment>
<evidence type="ECO:0000313" key="10">
    <source>
        <dbReference type="EMBL" id="WVN85989.1"/>
    </source>
</evidence>
<evidence type="ECO:0000256" key="6">
    <source>
        <dbReference type="ARBA" id="ARBA00022982"/>
    </source>
</evidence>
<dbReference type="Gene3D" id="2.40.30.10">
    <property type="entry name" value="Translation factors"/>
    <property type="match status" value="1"/>
</dbReference>
<keyword evidence="11" id="KW-1185">Reference proteome</keyword>
<feature type="domain" description="FAD-binding FR-type" evidence="9">
    <location>
        <begin position="73"/>
        <end position="178"/>
    </location>
</feature>
<dbReference type="InterPro" id="IPR017938">
    <property type="entry name" value="Riboflavin_synthase-like_b-brl"/>
</dbReference>
<name>A0AAJ8JPE5_9TREE</name>
<reference evidence="10" key="1">
    <citation type="submission" date="2016-06" db="EMBL/GenBank/DDBJ databases">
        <authorList>
            <person name="Cuomo C."/>
            <person name="Litvintseva A."/>
            <person name="Heitman J."/>
            <person name="Chen Y."/>
            <person name="Sun S."/>
            <person name="Springer D."/>
            <person name="Dromer F."/>
            <person name="Young S."/>
            <person name="Zeng Q."/>
            <person name="Chapman S."/>
            <person name="Gujja S."/>
            <person name="Saif S."/>
            <person name="Birren B."/>
        </authorList>
    </citation>
    <scope>NUCLEOTIDE SEQUENCE</scope>
    <source>
        <strain evidence="10">CBS 7841</strain>
    </source>
</reference>
<keyword evidence="5" id="KW-1003">Cell membrane</keyword>
<gene>
    <name evidence="10" type="ORF">L203_101147</name>
</gene>